<sequence length="371" mass="43652">MSFFPIEFEIRRKFIRVGYLFFSETKMIATTLLKEPLTPSKRYQFEKLGKGFQFLQKTRWIYIIVMGIFSFKTLLQKTFFGPFYGWIVDSNSDSYSGIPMGLLIFGILAISVPRLIGNINFIVQLKRTAKIMHDDHFKKAYRYQQARIAFYAINIIFIALIANRIIMSLNRYYYSIVEYLAAFAQFPTRYGMDENVIALVVFFGLFSLMEKLVNYLTWREFSFWSQKQIDQDKTSKNSEIIPMMLKGSKWMRYSIILMLFESTIGNIVFNLGLKKLERGFSYFPNQEVMITPMNCLNLSAIYPHQGFIPYHTTENTFQRQNIQKTTINDQHLATTSITSYPIQEMAQYCGFCGVEHRFQNAQYCWNCGREL</sequence>
<evidence type="ECO:0000313" key="3">
    <source>
        <dbReference type="Proteomes" id="UP001208689"/>
    </source>
</evidence>
<feature type="transmembrane region" description="Helical" evidence="1">
    <location>
        <begin position="148"/>
        <end position="166"/>
    </location>
</feature>
<feature type="transmembrane region" description="Helical" evidence="1">
    <location>
        <begin position="60"/>
        <end position="80"/>
    </location>
</feature>
<keyword evidence="1" id="KW-0812">Transmembrane</keyword>
<dbReference type="Proteomes" id="UP001208689">
    <property type="component" value="Chromosome"/>
</dbReference>
<organism evidence="2 3">
    <name type="scientific">Candidatus Lokiarchaeum ossiferum</name>
    <dbReference type="NCBI Taxonomy" id="2951803"/>
    <lineage>
        <taxon>Archaea</taxon>
        <taxon>Promethearchaeati</taxon>
        <taxon>Promethearchaeota</taxon>
        <taxon>Promethearchaeia</taxon>
        <taxon>Promethearchaeales</taxon>
        <taxon>Promethearchaeaceae</taxon>
        <taxon>Candidatus Lokiarchaeum</taxon>
    </lineage>
</organism>
<keyword evidence="1" id="KW-1133">Transmembrane helix</keyword>
<reference evidence="2" key="1">
    <citation type="submission" date="2022-09" db="EMBL/GenBank/DDBJ databases">
        <title>Actin cytoskeleton and complex cell architecture in an #Asgard archaeon.</title>
        <authorList>
            <person name="Ponce Toledo R.I."/>
            <person name="Schleper C."/>
            <person name="Rodrigues Oliveira T."/>
            <person name="Wollweber F."/>
            <person name="Xu J."/>
            <person name="Rittmann S."/>
            <person name="Klingl A."/>
            <person name="Pilhofer M."/>
        </authorList>
    </citation>
    <scope>NUCLEOTIDE SEQUENCE</scope>
    <source>
        <strain evidence="2">B-35</strain>
    </source>
</reference>
<feature type="transmembrane region" description="Helical" evidence="1">
    <location>
        <begin position="253"/>
        <end position="273"/>
    </location>
</feature>
<name>A0ABY6I1E8_9ARCH</name>
<feature type="transmembrane region" description="Helical" evidence="1">
    <location>
        <begin position="197"/>
        <end position="218"/>
    </location>
</feature>
<evidence type="ECO:0000256" key="1">
    <source>
        <dbReference type="SAM" id="Phobius"/>
    </source>
</evidence>
<proteinExistence type="predicted"/>
<evidence type="ECO:0000313" key="2">
    <source>
        <dbReference type="EMBL" id="UYP48634.1"/>
    </source>
</evidence>
<keyword evidence="1" id="KW-0472">Membrane</keyword>
<protein>
    <submittedName>
        <fullName evidence="2">Uncharacterized protein</fullName>
    </submittedName>
</protein>
<dbReference type="EMBL" id="CP104013">
    <property type="protein sequence ID" value="UYP48634.1"/>
    <property type="molecule type" value="Genomic_DNA"/>
</dbReference>
<accession>A0ABY6I1E8</accession>
<keyword evidence="3" id="KW-1185">Reference proteome</keyword>
<gene>
    <name evidence="2" type="ORF">NEF87_004919</name>
</gene>
<feature type="transmembrane region" description="Helical" evidence="1">
    <location>
        <begin position="100"/>
        <end position="123"/>
    </location>
</feature>